<dbReference type="PROSITE" id="PS00676">
    <property type="entry name" value="SIGMA54_INTERACT_2"/>
    <property type="match status" value="1"/>
</dbReference>
<dbReference type="PROSITE" id="PS00675">
    <property type="entry name" value="SIGMA54_INTERACT_1"/>
    <property type="match status" value="1"/>
</dbReference>
<dbReference type="Pfam" id="PF03610">
    <property type="entry name" value="EIIA-man"/>
    <property type="match status" value="1"/>
</dbReference>
<proteinExistence type="predicted"/>
<dbReference type="Proteomes" id="UP000674938">
    <property type="component" value="Unassembled WGS sequence"/>
</dbReference>
<dbReference type="EMBL" id="JAEEGA010000018">
    <property type="protein sequence ID" value="MBP1043723.1"/>
    <property type="molecule type" value="Genomic_DNA"/>
</dbReference>
<feature type="domain" description="PRD" evidence="7">
    <location>
        <begin position="780"/>
        <end position="883"/>
    </location>
</feature>
<accession>A0A940SYT4</accession>
<evidence type="ECO:0000313" key="9">
    <source>
        <dbReference type="Proteomes" id="UP000674938"/>
    </source>
</evidence>
<evidence type="ECO:0000256" key="3">
    <source>
        <dbReference type="ARBA" id="ARBA00022840"/>
    </source>
</evidence>
<keyword evidence="9" id="KW-1185">Reference proteome</keyword>
<dbReference type="InterPro" id="IPR027417">
    <property type="entry name" value="P-loop_NTPase"/>
</dbReference>
<dbReference type="PANTHER" id="PTHR32071">
    <property type="entry name" value="TRANSCRIPTIONAL REGULATORY PROTEIN"/>
    <property type="match status" value="1"/>
</dbReference>
<feature type="domain" description="PRD" evidence="7">
    <location>
        <begin position="419"/>
        <end position="525"/>
    </location>
</feature>
<evidence type="ECO:0000259" key="7">
    <source>
        <dbReference type="PROSITE" id="PS51372"/>
    </source>
</evidence>
<dbReference type="CDD" id="cd00009">
    <property type="entry name" value="AAA"/>
    <property type="match status" value="1"/>
</dbReference>
<evidence type="ECO:0000259" key="5">
    <source>
        <dbReference type="PROSITE" id="PS50045"/>
    </source>
</evidence>
<dbReference type="InterPro" id="IPR002078">
    <property type="entry name" value="Sigma_54_int"/>
</dbReference>
<dbReference type="Gene3D" id="1.10.1790.10">
    <property type="entry name" value="PRD domain"/>
    <property type="match status" value="2"/>
</dbReference>
<evidence type="ECO:0000256" key="4">
    <source>
        <dbReference type="ARBA" id="ARBA00023125"/>
    </source>
</evidence>
<dbReference type="GO" id="GO:0003677">
    <property type="term" value="F:DNA binding"/>
    <property type="evidence" value="ECO:0007669"/>
    <property type="project" value="UniProtKB-KW"/>
</dbReference>
<dbReference type="GO" id="GO:0016740">
    <property type="term" value="F:transferase activity"/>
    <property type="evidence" value="ECO:0007669"/>
    <property type="project" value="UniProtKB-KW"/>
</dbReference>
<keyword evidence="2" id="KW-0547">Nucleotide-binding</keyword>
<dbReference type="InterPro" id="IPR003593">
    <property type="entry name" value="AAA+_ATPase"/>
</dbReference>
<keyword evidence="1" id="KW-0808">Transferase</keyword>
<dbReference type="Gene3D" id="3.40.50.510">
    <property type="entry name" value="Phosphotransferase system, mannose-type IIA component"/>
    <property type="match status" value="1"/>
</dbReference>
<dbReference type="InterPro" id="IPR004701">
    <property type="entry name" value="PTS_EIIA_man-typ"/>
</dbReference>
<feature type="domain" description="PTS EIIA type-4" evidence="6">
    <location>
        <begin position="528"/>
        <end position="670"/>
    </location>
</feature>
<dbReference type="PROSITE" id="PS51096">
    <property type="entry name" value="PTS_EIIA_TYPE_4"/>
    <property type="match status" value="1"/>
</dbReference>
<evidence type="ECO:0000256" key="2">
    <source>
        <dbReference type="ARBA" id="ARBA00022741"/>
    </source>
</evidence>
<dbReference type="SMART" id="SM00382">
    <property type="entry name" value="AAA"/>
    <property type="match status" value="1"/>
</dbReference>
<dbReference type="InterPro" id="IPR036390">
    <property type="entry name" value="WH_DNA-bd_sf"/>
</dbReference>
<protein>
    <submittedName>
        <fullName evidence="8">Sigma 54-interacting transcriptional regulator</fullName>
    </submittedName>
</protein>
<evidence type="ECO:0000259" key="6">
    <source>
        <dbReference type="PROSITE" id="PS51096"/>
    </source>
</evidence>
<dbReference type="Pfam" id="PF00874">
    <property type="entry name" value="PRD"/>
    <property type="match status" value="2"/>
</dbReference>
<name>A0A940SYT4_9ENTE</name>
<dbReference type="Gene3D" id="3.40.50.300">
    <property type="entry name" value="P-loop containing nucleotide triphosphate hydrolases"/>
    <property type="match status" value="1"/>
</dbReference>
<dbReference type="SUPFAM" id="SSF53062">
    <property type="entry name" value="PTS system fructose IIA component-like"/>
    <property type="match status" value="1"/>
</dbReference>
<comment type="caution">
    <text evidence="8">The sequence shown here is derived from an EMBL/GenBank/DDBJ whole genome shotgun (WGS) entry which is preliminary data.</text>
</comment>
<keyword evidence="3" id="KW-0067">ATP-binding</keyword>
<dbReference type="GO" id="GO:0009401">
    <property type="term" value="P:phosphoenolpyruvate-dependent sugar phosphotransferase system"/>
    <property type="evidence" value="ECO:0007669"/>
    <property type="project" value="InterPro"/>
</dbReference>
<dbReference type="GO" id="GO:0006355">
    <property type="term" value="P:regulation of DNA-templated transcription"/>
    <property type="evidence" value="ECO:0007669"/>
    <property type="project" value="InterPro"/>
</dbReference>
<dbReference type="InterPro" id="IPR011608">
    <property type="entry name" value="PRD"/>
</dbReference>
<dbReference type="SUPFAM" id="SSF63520">
    <property type="entry name" value="PTS-regulatory domain, PRD"/>
    <property type="match status" value="2"/>
</dbReference>
<evidence type="ECO:0000256" key="1">
    <source>
        <dbReference type="ARBA" id="ARBA00022679"/>
    </source>
</evidence>
<organism evidence="8 9">
    <name type="scientific">Vagococcus allomyrinae</name>
    <dbReference type="NCBI Taxonomy" id="2794353"/>
    <lineage>
        <taxon>Bacteria</taxon>
        <taxon>Bacillati</taxon>
        <taxon>Bacillota</taxon>
        <taxon>Bacilli</taxon>
        <taxon>Lactobacillales</taxon>
        <taxon>Enterococcaceae</taxon>
        <taxon>Vagococcus</taxon>
    </lineage>
</organism>
<dbReference type="SUPFAM" id="SSF52540">
    <property type="entry name" value="P-loop containing nucleoside triphosphate hydrolases"/>
    <property type="match status" value="1"/>
</dbReference>
<dbReference type="GO" id="GO:0005524">
    <property type="term" value="F:ATP binding"/>
    <property type="evidence" value="ECO:0007669"/>
    <property type="project" value="UniProtKB-KW"/>
</dbReference>
<dbReference type="PROSITE" id="PS50045">
    <property type="entry name" value="SIGMA54_INTERACT_4"/>
    <property type="match status" value="1"/>
</dbReference>
<dbReference type="InterPro" id="IPR025943">
    <property type="entry name" value="Sigma_54_int_dom_ATP-bd_2"/>
</dbReference>
<dbReference type="GO" id="GO:0016020">
    <property type="term" value="C:membrane"/>
    <property type="evidence" value="ECO:0007669"/>
    <property type="project" value="InterPro"/>
</dbReference>
<dbReference type="RefSeq" id="WP_209531536.1">
    <property type="nucleotide sequence ID" value="NZ_JAEEGA010000018.1"/>
</dbReference>
<dbReference type="AlphaFoldDB" id="A0A940SYT4"/>
<reference evidence="8" key="1">
    <citation type="submission" date="2020-12" db="EMBL/GenBank/DDBJ databases">
        <title>Vagococcus allomyrinae sp. nov. and Enterococcus lavae sp. nov., isolated from the larvae of Allomyrina dichotoma.</title>
        <authorList>
            <person name="Lee S.D."/>
        </authorList>
    </citation>
    <scope>NUCLEOTIDE SEQUENCE</scope>
    <source>
        <strain evidence="8">BWB3-3</strain>
    </source>
</reference>
<evidence type="ECO:0000313" key="8">
    <source>
        <dbReference type="EMBL" id="MBP1043723.1"/>
    </source>
</evidence>
<dbReference type="SUPFAM" id="SSF46785">
    <property type="entry name" value="Winged helix' DNA-binding domain"/>
    <property type="match status" value="1"/>
</dbReference>
<dbReference type="PROSITE" id="PS51372">
    <property type="entry name" value="PRD_2"/>
    <property type="match status" value="2"/>
</dbReference>
<dbReference type="PANTHER" id="PTHR32071:SF38">
    <property type="entry name" value="PSP OPERON TRANSCRIPTIONAL ACTIVATOR"/>
    <property type="match status" value="1"/>
</dbReference>
<dbReference type="InterPro" id="IPR025662">
    <property type="entry name" value="Sigma_54_int_dom_ATP-bd_1"/>
</dbReference>
<feature type="domain" description="Sigma-54 factor interaction" evidence="5">
    <location>
        <begin position="71"/>
        <end position="304"/>
    </location>
</feature>
<dbReference type="Pfam" id="PF00158">
    <property type="entry name" value="Sigma54_activat"/>
    <property type="match status" value="1"/>
</dbReference>
<sequence>MKRIDLILMEMTKLYSGKGLSTMAIAEQINLSRANVSNDLNELVKMGLARKESGKPVLYHPVIKQSKLEQFERDNPSLQMIVKQAKAAILYPPKGLNMLIYGETGVGKSMLASLIYDYAQHVKPEERLPFVQFNCADYANNPQLLVGQLFGISKNAYTGAEEEKKGLIEKADGGILFLDEIHRLPPEGQEIFFTFLDRGVYHRLGESDTERQASVLIIAATTEASNSALLNTFQRRIPMILMLPNLKERTSEERAALISLFFQQEANRLNETIKITKNSLRAFLNYECSHNIGQLKNDIQLTCAKAYADFLVMSHKEIVIHSPELPSYILTGLYSASEKKDDILTSQLAGKYIAFEPDCEDNCHQSALNIYKLIHSNETIHQEETLGYDEIQEILRTNFDTFFPPQNEHSHSMDNLKIMMSEPLYKICIETIALAENLLQRPINNKLKQSMAIHISTIYHRIKRGDLPKRHHDADELATLYPHYFSIATECLLFLNAALDIDVPQEEVAFLTMFFIYNDQNEHQKDELVRVFVVSHGASSATSMATFVNDLLGTQHAVGINMDLSESPSIIIDQIKEMIVKSHSTSDILFLVDMGSLINLGTEIEKTFQITCRTFDMSSTIHVLEATRKAIIGTPLDDIFQDLLSIRSSNHPTNAQSQFPVIPEEDKISVILSFCLTGEGTAVIMKNLLKQKLTNLPDSIKIITITLLRDESISSYIKHMQNQYHILCVVTTVPIEIALPQFQLYDLFNNKVIQQIQYFIELDTTYREIELTLKDELKNIDSFVIVADAKKFIKRIENVFGINFNIKVIFGAIFHISCLIDRLKGDYDSIEFPDSQSYKQKYSKEFSLISSLLTTFERDYAISIPENEVLYLISIFFGELQEE</sequence>
<gene>
    <name evidence="8" type="ORF">I6N95_22090</name>
</gene>
<dbReference type="InterPro" id="IPR036634">
    <property type="entry name" value="PRD_sf"/>
</dbReference>
<keyword evidence="4" id="KW-0238">DNA-binding</keyword>
<dbReference type="InterPro" id="IPR036662">
    <property type="entry name" value="PTS_EIIA_man-typ_sf"/>
</dbReference>